<dbReference type="Proteomes" id="UP000317169">
    <property type="component" value="Unassembled WGS sequence"/>
</dbReference>
<evidence type="ECO:0000313" key="2">
    <source>
        <dbReference type="Proteomes" id="UP000317169"/>
    </source>
</evidence>
<protein>
    <submittedName>
        <fullName evidence="1">Uncharacterized protein</fullName>
    </submittedName>
</protein>
<comment type="caution">
    <text evidence="1">The sequence shown here is derived from an EMBL/GenBank/DDBJ whole genome shotgun (WGS) entry which is preliminary data.</text>
</comment>
<proteinExistence type="predicted"/>
<dbReference type="AlphaFoldDB" id="A0A507ZTH2"/>
<reference evidence="1 2" key="1">
    <citation type="submission" date="2019-06" db="EMBL/GenBank/DDBJ databases">
        <title>Flavibacter putida gen. nov., sp. nov., a novel marine bacterium of the family Flavobacteriaceae isolated from coastal seawater.</title>
        <authorList>
            <person name="Feng X."/>
        </authorList>
    </citation>
    <scope>NUCLEOTIDE SEQUENCE [LARGE SCALE GENOMIC DNA]</scope>
    <source>
        <strain evidence="1 2">PLHSN227</strain>
    </source>
</reference>
<organism evidence="1 2">
    <name type="scientific">Haloflavibacter putidus</name>
    <dbReference type="NCBI Taxonomy" id="2576776"/>
    <lineage>
        <taxon>Bacteria</taxon>
        <taxon>Pseudomonadati</taxon>
        <taxon>Bacteroidota</taxon>
        <taxon>Flavobacteriia</taxon>
        <taxon>Flavobacteriales</taxon>
        <taxon>Flavobacteriaceae</taxon>
        <taxon>Haloflavibacter</taxon>
    </lineage>
</organism>
<gene>
    <name evidence="1" type="ORF">FKR84_04800</name>
</gene>
<dbReference type="RefSeq" id="WP_141421126.1">
    <property type="nucleotide sequence ID" value="NZ_VIAR01000003.1"/>
</dbReference>
<name>A0A507ZTH2_9FLAO</name>
<dbReference type="EMBL" id="VIAR01000003">
    <property type="protein sequence ID" value="TQD39813.1"/>
    <property type="molecule type" value="Genomic_DNA"/>
</dbReference>
<accession>A0A507ZTH2</accession>
<dbReference type="OrthoDB" id="1143207at2"/>
<evidence type="ECO:0000313" key="1">
    <source>
        <dbReference type="EMBL" id="TQD39813.1"/>
    </source>
</evidence>
<sequence length="262" mass="30669">MRKVIYFIFLILLVKDAFPQSVETQMRAEIPFKMERFIGVDNFNNLYGINQQVFYKIGATKKQEFQALQLGNITSADIINPLKITLFYKNTNTVVILDNNLNEIDRINFSQIQNFRNLASATTGKNRSLWIYNIDLQRLELFDYYRERVLAHSQPLQENVLNHKSNFNFCWILSKQNIKVYNTYGSLVGTLPNNGYKKISENNNRLAAVNEQGKIALLLEEKKQFIPLSISQNAVKDFYLQNDYLYIYSGKKIYQYQLTLPN</sequence>
<keyword evidence="2" id="KW-1185">Reference proteome</keyword>